<gene>
    <name evidence="1" type="ORF">I302_05982</name>
    <name evidence="2" type="ORF">I302_106752</name>
</gene>
<evidence type="ECO:0000313" key="3">
    <source>
        <dbReference type="Proteomes" id="UP000092730"/>
    </source>
</evidence>
<dbReference type="Proteomes" id="UP000092730">
    <property type="component" value="Chromosome 5"/>
</dbReference>
<reference evidence="2" key="2">
    <citation type="submission" date="2013-07" db="EMBL/GenBank/DDBJ databases">
        <authorList>
            <consortium name="The Broad Institute Genome Sequencing Platform"/>
            <person name="Cuomo C."/>
            <person name="Litvintseva A."/>
            <person name="Chen Y."/>
            <person name="Heitman J."/>
            <person name="Sun S."/>
            <person name="Springer D."/>
            <person name="Dromer F."/>
            <person name="Young S.K."/>
            <person name="Zeng Q."/>
            <person name="Gargeya S."/>
            <person name="Fitzgerald M."/>
            <person name="Abouelleil A."/>
            <person name="Alvarado L."/>
            <person name="Berlin A.M."/>
            <person name="Chapman S.B."/>
            <person name="Dewar J."/>
            <person name="Goldberg J."/>
            <person name="Griggs A."/>
            <person name="Gujja S."/>
            <person name="Hansen M."/>
            <person name="Howarth C."/>
            <person name="Imamovic A."/>
            <person name="Larimer J."/>
            <person name="McCowan C."/>
            <person name="Murphy C."/>
            <person name="Pearson M."/>
            <person name="Priest M."/>
            <person name="Roberts A."/>
            <person name="Saif S."/>
            <person name="Shea T."/>
            <person name="Sykes S."/>
            <person name="Wortman J."/>
            <person name="Nusbaum C."/>
            <person name="Birren B."/>
        </authorList>
    </citation>
    <scope>NUCLEOTIDE SEQUENCE</scope>
    <source>
        <strain evidence="2">CBS 10118</strain>
    </source>
</reference>
<evidence type="ECO:0000313" key="1">
    <source>
        <dbReference type="EMBL" id="OCF24522.1"/>
    </source>
</evidence>
<dbReference type="AlphaFoldDB" id="A0A1B9G0H6"/>
<dbReference type="GeneID" id="30210381"/>
<evidence type="ECO:0000313" key="2">
    <source>
        <dbReference type="EMBL" id="WVW84717.1"/>
    </source>
</evidence>
<organism evidence="1">
    <name type="scientific">Kwoniella bestiolae CBS 10118</name>
    <dbReference type="NCBI Taxonomy" id="1296100"/>
    <lineage>
        <taxon>Eukaryota</taxon>
        <taxon>Fungi</taxon>
        <taxon>Dikarya</taxon>
        <taxon>Basidiomycota</taxon>
        <taxon>Agaricomycotina</taxon>
        <taxon>Tremellomycetes</taxon>
        <taxon>Tremellales</taxon>
        <taxon>Cryptococcaceae</taxon>
        <taxon>Kwoniella</taxon>
    </lineage>
</organism>
<dbReference type="KEGG" id="kbi:30210381"/>
<dbReference type="RefSeq" id="XP_019045592.1">
    <property type="nucleotide sequence ID" value="XM_019192595.1"/>
</dbReference>
<dbReference type="EMBL" id="CP144545">
    <property type="protein sequence ID" value="WVW84717.1"/>
    <property type="molecule type" value="Genomic_DNA"/>
</dbReference>
<reference evidence="1" key="1">
    <citation type="submission" date="2013-07" db="EMBL/GenBank/DDBJ databases">
        <title>The Genome Sequence of Cryptococcus bestiolae CBS10118.</title>
        <authorList>
            <consortium name="The Broad Institute Genome Sequencing Platform"/>
            <person name="Cuomo C."/>
            <person name="Litvintseva A."/>
            <person name="Chen Y."/>
            <person name="Heitman J."/>
            <person name="Sun S."/>
            <person name="Springer D."/>
            <person name="Dromer F."/>
            <person name="Young S.K."/>
            <person name="Zeng Q."/>
            <person name="Gargeya S."/>
            <person name="Fitzgerald M."/>
            <person name="Abouelleil A."/>
            <person name="Alvarado L."/>
            <person name="Berlin A.M."/>
            <person name="Chapman S.B."/>
            <person name="Dewar J."/>
            <person name="Goldberg J."/>
            <person name="Griggs A."/>
            <person name="Gujja S."/>
            <person name="Hansen M."/>
            <person name="Howarth C."/>
            <person name="Imamovic A."/>
            <person name="Larimer J."/>
            <person name="McCowan C."/>
            <person name="Murphy C."/>
            <person name="Pearson M."/>
            <person name="Priest M."/>
            <person name="Roberts A."/>
            <person name="Saif S."/>
            <person name="Shea T."/>
            <person name="Sykes S."/>
            <person name="Wortman J."/>
            <person name="Nusbaum C."/>
            <person name="Birren B."/>
        </authorList>
    </citation>
    <scope>NUCLEOTIDE SEQUENCE [LARGE SCALE GENOMIC DNA]</scope>
    <source>
        <strain evidence="1">CBS 10118</strain>
    </source>
</reference>
<protein>
    <submittedName>
        <fullName evidence="1">Uncharacterized protein</fullName>
    </submittedName>
</protein>
<sequence>MSSVNWSCSFPNEIADIDPTLDYCCFTNRPCAEYVCGKLNSTLSIAIESGHTDMYNCFVDAGKAEDIWSNPPKNGTCGTNAGSKGCVRSINTVTTSKSVGATTSATVSMSIRTTAASASASSSPSPSAGAGSDSAGFRELEVFGQTTVLGLVGLIWLIRRIW</sequence>
<dbReference type="VEuPathDB" id="FungiDB:I302_05982"/>
<reference evidence="1" key="3">
    <citation type="submission" date="2014-01" db="EMBL/GenBank/DDBJ databases">
        <title>Evolution of pathogenesis and genome organization in the Tremellales.</title>
        <authorList>
            <person name="Cuomo C."/>
            <person name="Litvintseva A."/>
            <person name="Heitman J."/>
            <person name="Chen Y."/>
            <person name="Sun S."/>
            <person name="Springer D."/>
            <person name="Dromer F."/>
            <person name="Young S."/>
            <person name="Zeng Q."/>
            <person name="Chapman S."/>
            <person name="Gujja S."/>
            <person name="Saif S."/>
            <person name="Birren B."/>
        </authorList>
    </citation>
    <scope>NUCLEOTIDE SEQUENCE</scope>
    <source>
        <strain evidence="1">CBS 10118</strain>
    </source>
</reference>
<accession>A0A1B9G0H6</accession>
<keyword evidence="3" id="KW-1185">Reference proteome</keyword>
<dbReference type="EMBL" id="KI894022">
    <property type="protein sequence ID" value="OCF24522.1"/>
    <property type="molecule type" value="Genomic_DNA"/>
</dbReference>
<proteinExistence type="predicted"/>
<name>A0A1B9G0H6_9TREE</name>
<dbReference type="OrthoDB" id="10491026at2759"/>
<reference evidence="2" key="4">
    <citation type="submission" date="2024-02" db="EMBL/GenBank/DDBJ databases">
        <title>Comparative genomics of Cryptococcus and Kwoniella reveals pathogenesis evolution and contrasting modes of karyotype evolution via chromosome fusion or intercentromeric recombination.</title>
        <authorList>
            <person name="Coelho M.A."/>
            <person name="David-Palma M."/>
            <person name="Shea T."/>
            <person name="Bowers K."/>
            <person name="McGinley-Smith S."/>
            <person name="Mohammad A.W."/>
            <person name="Gnirke A."/>
            <person name="Yurkov A.M."/>
            <person name="Nowrousian M."/>
            <person name="Sun S."/>
            <person name="Cuomo C.A."/>
            <person name="Heitman J."/>
        </authorList>
    </citation>
    <scope>NUCLEOTIDE SEQUENCE</scope>
    <source>
        <strain evidence="2">CBS 10118</strain>
    </source>
</reference>